<organism evidence="2 3">
    <name type="scientific">Hydrogenoanaerobacterium saccharovorans</name>
    <dbReference type="NCBI Taxonomy" id="474960"/>
    <lineage>
        <taxon>Bacteria</taxon>
        <taxon>Bacillati</taxon>
        <taxon>Bacillota</taxon>
        <taxon>Clostridia</taxon>
        <taxon>Eubacteriales</taxon>
        <taxon>Oscillospiraceae</taxon>
        <taxon>Hydrogenoanaerobacterium</taxon>
    </lineage>
</organism>
<name>A0A1H8EHW0_9FIRM</name>
<accession>A0A1H8EHW0</accession>
<proteinExistence type="predicted"/>
<gene>
    <name evidence="2" type="ORF">SAMN05216180_3029</name>
</gene>
<keyword evidence="1" id="KW-1133">Transmembrane helix</keyword>
<dbReference type="AlphaFoldDB" id="A0A1H8EHW0"/>
<reference evidence="2 3" key="1">
    <citation type="submission" date="2016-10" db="EMBL/GenBank/DDBJ databases">
        <authorList>
            <person name="de Groot N.N."/>
        </authorList>
    </citation>
    <scope>NUCLEOTIDE SEQUENCE [LARGE SCALE GENOMIC DNA]</scope>
    <source>
        <strain evidence="2 3">CGMCC 1.5070</strain>
    </source>
</reference>
<evidence type="ECO:0000256" key="1">
    <source>
        <dbReference type="SAM" id="Phobius"/>
    </source>
</evidence>
<dbReference type="EMBL" id="FOCG01000011">
    <property type="protein sequence ID" value="SEN19161.1"/>
    <property type="molecule type" value="Genomic_DNA"/>
</dbReference>
<feature type="transmembrane region" description="Helical" evidence="1">
    <location>
        <begin position="28"/>
        <end position="49"/>
    </location>
</feature>
<keyword evidence="3" id="KW-1185">Reference proteome</keyword>
<keyword evidence="1" id="KW-0812">Transmembrane</keyword>
<protein>
    <submittedName>
        <fullName evidence="2">Uncharacterized protein</fullName>
    </submittedName>
</protein>
<dbReference type="Proteomes" id="UP000199158">
    <property type="component" value="Unassembled WGS sequence"/>
</dbReference>
<sequence>MDYVAFDSSSIEEFFLTVYCNLGSATNIGLWIFLLVLGLSAVLGLIYALGG</sequence>
<evidence type="ECO:0000313" key="3">
    <source>
        <dbReference type="Proteomes" id="UP000199158"/>
    </source>
</evidence>
<evidence type="ECO:0000313" key="2">
    <source>
        <dbReference type="EMBL" id="SEN19161.1"/>
    </source>
</evidence>
<dbReference type="RefSeq" id="WP_162840953.1">
    <property type="nucleotide sequence ID" value="NZ_FOCG01000011.1"/>
</dbReference>
<dbReference type="STRING" id="474960.SAMN05216180_3029"/>
<keyword evidence="1" id="KW-0472">Membrane</keyword>